<keyword evidence="6" id="KW-1185">Reference proteome</keyword>
<reference evidence="5" key="3">
    <citation type="submission" date="2025-09" db="UniProtKB">
        <authorList>
            <consortium name="Ensembl"/>
        </authorList>
    </citation>
    <scope>IDENTIFICATION</scope>
    <source>
        <strain evidence="5">Thoroughbred</strain>
    </source>
</reference>
<keyword evidence="1" id="KW-0413">Isomerase</keyword>
<dbReference type="GeneTree" id="ENSGT00390000001197"/>
<dbReference type="GO" id="GO:0036373">
    <property type="term" value="F:L-fucose mutarotase activity"/>
    <property type="evidence" value="ECO:0007669"/>
    <property type="project" value="UniProtKB-EC"/>
</dbReference>
<dbReference type="Pfam" id="PF05025">
    <property type="entry name" value="RbsD_FucU"/>
    <property type="match status" value="1"/>
</dbReference>
<dbReference type="GO" id="GO:0048029">
    <property type="term" value="F:monosaccharide binding"/>
    <property type="evidence" value="ECO:0007669"/>
    <property type="project" value="InterPro"/>
</dbReference>
<dbReference type="GO" id="GO:0005996">
    <property type="term" value="P:monosaccharide metabolic process"/>
    <property type="evidence" value="ECO:0007669"/>
    <property type="project" value="InterPro"/>
</dbReference>
<name>A0A9L0SLZ0_HORSE</name>
<dbReference type="InterPro" id="IPR050443">
    <property type="entry name" value="RbsD/FucU_mutarotase"/>
</dbReference>
<comment type="catalytic activity">
    <reaction evidence="2">
        <text>alpha-L-fucose = beta-L-fucose</text>
        <dbReference type="Rhea" id="RHEA:25580"/>
        <dbReference type="ChEBI" id="CHEBI:42548"/>
        <dbReference type="ChEBI" id="CHEBI:42589"/>
        <dbReference type="EC" id="5.1.3.29"/>
    </reaction>
</comment>
<feature type="compositionally biased region" description="Basic and acidic residues" evidence="4">
    <location>
        <begin position="270"/>
        <end position="282"/>
    </location>
</feature>
<dbReference type="PANTHER" id="PTHR31690:SF4">
    <property type="entry name" value="FUCOSE MUTAROTASE"/>
    <property type="match status" value="1"/>
</dbReference>
<dbReference type="InterPro" id="IPR007721">
    <property type="entry name" value="RbsD_FucU"/>
</dbReference>
<dbReference type="PANTHER" id="PTHR31690">
    <property type="entry name" value="FUCOSE MUTAROTASE"/>
    <property type="match status" value="1"/>
</dbReference>
<feature type="region of interest" description="Disordered" evidence="4">
    <location>
        <begin position="120"/>
        <end position="158"/>
    </location>
</feature>
<reference evidence="5 6" key="1">
    <citation type="journal article" date="2009" name="Science">
        <title>Genome sequence, comparative analysis, and population genetics of the domestic horse.</title>
        <authorList>
            <consortium name="Broad Institute Genome Sequencing Platform"/>
            <consortium name="Broad Institute Whole Genome Assembly Team"/>
            <person name="Wade C.M."/>
            <person name="Giulotto E."/>
            <person name="Sigurdsson S."/>
            <person name="Zoli M."/>
            <person name="Gnerre S."/>
            <person name="Imsland F."/>
            <person name="Lear T.L."/>
            <person name="Adelson D.L."/>
            <person name="Bailey E."/>
            <person name="Bellone R.R."/>
            <person name="Bloecker H."/>
            <person name="Distl O."/>
            <person name="Edgar R.C."/>
            <person name="Garber M."/>
            <person name="Leeb T."/>
            <person name="Mauceli E."/>
            <person name="MacLeod J.N."/>
            <person name="Penedo M.C.T."/>
            <person name="Raison J.M."/>
            <person name="Sharpe T."/>
            <person name="Vogel J."/>
            <person name="Andersson L."/>
            <person name="Antczak D.F."/>
            <person name="Biagi T."/>
            <person name="Binns M.M."/>
            <person name="Chowdhary B.P."/>
            <person name="Coleman S.J."/>
            <person name="Della Valle G."/>
            <person name="Fryc S."/>
            <person name="Guerin G."/>
            <person name="Hasegawa T."/>
            <person name="Hill E.W."/>
            <person name="Jurka J."/>
            <person name="Kiialainen A."/>
            <person name="Lindgren G."/>
            <person name="Liu J."/>
            <person name="Magnani E."/>
            <person name="Mickelson J.R."/>
            <person name="Murray J."/>
            <person name="Nergadze S.G."/>
            <person name="Onofrio R."/>
            <person name="Pedroni S."/>
            <person name="Piras M.F."/>
            <person name="Raudsepp T."/>
            <person name="Rocchi M."/>
            <person name="Roeed K.H."/>
            <person name="Ryder O.A."/>
            <person name="Searle S."/>
            <person name="Skow L."/>
            <person name="Swinburne J.E."/>
            <person name="Syvaenen A.C."/>
            <person name="Tozaki T."/>
            <person name="Valberg S.J."/>
            <person name="Vaudin M."/>
            <person name="White J.R."/>
            <person name="Zody M.C."/>
            <person name="Lander E.S."/>
            <person name="Lindblad-Toh K."/>
        </authorList>
    </citation>
    <scope>NUCLEOTIDE SEQUENCE [LARGE SCALE GENOMIC DNA]</scope>
    <source>
        <strain evidence="5 6">Thoroughbred</strain>
    </source>
</reference>
<feature type="region of interest" description="Disordered" evidence="4">
    <location>
        <begin position="232"/>
        <end position="282"/>
    </location>
</feature>
<evidence type="ECO:0000256" key="2">
    <source>
        <dbReference type="ARBA" id="ARBA00036324"/>
    </source>
</evidence>
<evidence type="ECO:0000256" key="4">
    <source>
        <dbReference type="SAM" id="MobiDB-lite"/>
    </source>
</evidence>
<dbReference type="Gene3D" id="3.40.1650.10">
    <property type="entry name" value="RbsD-like domain"/>
    <property type="match status" value="1"/>
</dbReference>
<dbReference type="SUPFAM" id="SSF102546">
    <property type="entry name" value="RbsD-like"/>
    <property type="match status" value="1"/>
</dbReference>
<reference evidence="5" key="2">
    <citation type="submission" date="2025-08" db="UniProtKB">
        <authorList>
            <consortium name="Ensembl"/>
        </authorList>
    </citation>
    <scope>IDENTIFICATION</scope>
    <source>
        <strain evidence="5">Thoroughbred</strain>
    </source>
</reference>
<dbReference type="EC" id="5.1.3.29" evidence="3"/>
<dbReference type="Proteomes" id="UP000002281">
    <property type="component" value="Chromosome 1"/>
</dbReference>
<protein>
    <recommendedName>
        <fullName evidence="3">L-fucose mutarotase</fullName>
        <ecNumber evidence="3">5.1.3.29</ecNumber>
    </recommendedName>
</protein>
<dbReference type="InterPro" id="IPR023750">
    <property type="entry name" value="RbsD-like_sf"/>
</dbReference>
<dbReference type="Ensembl" id="ENSECAT00000085820.1">
    <property type="protein sequence ID" value="ENSECAP00000075011.1"/>
    <property type="gene ID" value="ENSECAG00000031485.3"/>
</dbReference>
<evidence type="ECO:0000313" key="6">
    <source>
        <dbReference type="Proteomes" id="UP000002281"/>
    </source>
</evidence>
<evidence type="ECO:0000256" key="1">
    <source>
        <dbReference type="ARBA" id="ARBA00023235"/>
    </source>
</evidence>
<evidence type="ECO:0000313" key="5">
    <source>
        <dbReference type="Ensembl" id="ENSECAP00000075011.1"/>
    </source>
</evidence>
<organism evidence="5 6">
    <name type="scientific">Equus caballus</name>
    <name type="common">Horse</name>
    <dbReference type="NCBI Taxonomy" id="9796"/>
    <lineage>
        <taxon>Eukaryota</taxon>
        <taxon>Metazoa</taxon>
        <taxon>Chordata</taxon>
        <taxon>Craniata</taxon>
        <taxon>Vertebrata</taxon>
        <taxon>Euteleostomi</taxon>
        <taxon>Mammalia</taxon>
        <taxon>Eutheria</taxon>
        <taxon>Laurasiatheria</taxon>
        <taxon>Perissodactyla</taxon>
        <taxon>Equidae</taxon>
        <taxon>Equus</taxon>
    </lineage>
</organism>
<accession>A0A9L0SLZ0</accession>
<dbReference type="AlphaFoldDB" id="A0A9L0SLZ0"/>
<evidence type="ECO:0000256" key="3">
    <source>
        <dbReference type="ARBA" id="ARBA00038859"/>
    </source>
</evidence>
<sequence length="282" mass="30437">MVVLKGVPALLSPELLFALARMGHGDEIVLADVNFPTSSICRCGPEEIRADGLGIPQLLEAVLKLLPLDTYVESPAAVMELEPSDWERGLQTPVWRSYESILFMAGCTGPASAFGLEEDLESEVTDQDTQPQRGGTATGPHLLPGPQTRGCSPPSATAPHVLVRSHAAGTSRPRGSSSFWRLSWLLHRDTHAPLRGAEQLCTWLPQGQAACLSVPELWWMVVPSPGLEAQEEAGRMVPAHSQPDLWGGRGPQGEEVQDQAPTGGLRSHGPRQETQRDTQDGR</sequence>
<proteinExistence type="predicted"/>